<dbReference type="AlphaFoldDB" id="A0A0M3IN19"/>
<dbReference type="WBParaSite" id="ALUE_0002014701-mRNA-1">
    <property type="protein sequence ID" value="ALUE_0002014701-mRNA-1"/>
    <property type="gene ID" value="ALUE_0002014701"/>
</dbReference>
<accession>A0A0M3IN19</accession>
<feature type="domain" description="PCI" evidence="9">
    <location>
        <begin position="229"/>
        <end position="398"/>
    </location>
</feature>
<comment type="subunit">
    <text evidence="3">Component of the 19S proteasome regulatory particle complex. The 26S proteasome consists of a 20S core particle (CP) and two 19S regulatory subunits (RP). The regulatory particle is made of a lid composed of 9 subunits including PSMD13, a base containing 6 ATPases and few additional components.</text>
</comment>
<keyword evidence="10" id="KW-1185">Reference proteome</keyword>
<dbReference type="InterPro" id="IPR054179">
    <property type="entry name" value="PSD13_N"/>
</dbReference>
<protein>
    <recommendedName>
        <fullName evidence="4">26S proteasome non-ATPase regulatory subunit 13</fullName>
    </recommendedName>
    <alternativeName>
        <fullName evidence="6">26S proteasome regulatory subunit RPN9</fullName>
    </alternativeName>
    <alternativeName>
        <fullName evidence="8">26S proteasome regulatory subunit S11</fullName>
    </alternativeName>
    <alternativeName>
        <fullName evidence="7">26S proteasome regulatory subunit p40.5</fullName>
    </alternativeName>
</protein>
<evidence type="ECO:0000256" key="4">
    <source>
        <dbReference type="ARBA" id="ARBA00015732"/>
    </source>
</evidence>
<dbReference type="Proteomes" id="UP000036681">
    <property type="component" value="Unplaced"/>
</dbReference>
<evidence type="ECO:0000256" key="1">
    <source>
        <dbReference type="ARBA" id="ARBA00002362"/>
    </source>
</evidence>
<comment type="similarity">
    <text evidence="2">Belongs to the proteasome subunit S11 family.</text>
</comment>
<reference evidence="11" key="1">
    <citation type="submission" date="2017-02" db="UniProtKB">
        <authorList>
            <consortium name="WormBaseParasite"/>
        </authorList>
    </citation>
    <scope>IDENTIFICATION</scope>
</reference>
<organism evidence="10 11">
    <name type="scientific">Ascaris lumbricoides</name>
    <name type="common">Giant roundworm</name>
    <dbReference type="NCBI Taxonomy" id="6252"/>
    <lineage>
        <taxon>Eukaryota</taxon>
        <taxon>Metazoa</taxon>
        <taxon>Ecdysozoa</taxon>
        <taxon>Nematoda</taxon>
        <taxon>Chromadorea</taxon>
        <taxon>Rhabditida</taxon>
        <taxon>Spirurina</taxon>
        <taxon>Ascaridomorpha</taxon>
        <taxon>Ascaridoidea</taxon>
        <taxon>Ascarididae</taxon>
        <taxon>Ascaris</taxon>
    </lineage>
</organism>
<dbReference type="GO" id="GO:0005198">
    <property type="term" value="F:structural molecule activity"/>
    <property type="evidence" value="ECO:0007669"/>
    <property type="project" value="TreeGrafter"/>
</dbReference>
<dbReference type="SMART" id="SM00088">
    <property type="entry name" value="PINT"/>
    <property type="match status" value="1"/>
</dbReference>
<evidence type="ECO:0000256" key="8">
    <source>
        <dbReference type="ARBA" id="ARBA00032323"/>
    </source>
</evidence>
<comment type="function">
    <text evidence="1">Component of the 26S proteasome, a multiprotein complex involved in the ATP-dependent degradation of ubiquitinated proteins. This complex plays a key role in the maintenance of protein homeostasis by removing misfolded or damaged proteins, which could impair cellular functions, and by removing proteins whose functions are no longer required. Therefore, the proteasome participates in numerous cellular processes, including cell cycle progression, apoptosis, or DNA damage repair.</text>
</comment>
<dbReference type="PANTHER" id="PTHR10539">
    <property type="entry name" value="26S PROTEASOME NON-ATPASE REGULATORY SUBUNIT 13"/>
    <property type="match status" value="1"/>
</dbReference>
<dbReference type="GO" id="GO:0005634">
    <property type="term" value="C:nucleus"/>
    <property type="evidence" value="ECO:0007669"/>
    <property type="project" value="TreeGrafter"/>
</dbReference>
<dbReference type="InterPro" id="IPR035298">
    <property type="entry name" value="PSMD13"/>
</dbReference>
<dbReference type="PANTHER" id="PTHR10539:SF0">
    <property type="entry name" value="26S PROTEASOME NON-ATPASE REGULATORY SUBUNIT 13"/>
    <property type="match status" value="1"/>
</dbReference>
<evidence type="ECO:0000256" key="3">
    <source>
        <dbReference type="ARBA" id="ARBA00011441"/>
    </source>
</evidence>
<dbReference type="InterPro" id="IPR000717">
    <property type="entry name" value="PCI_dom"/>
</dbReference>
<evidence type="ECO:0000256" key="2">
    <source>
        <dbReference type="ARBA" id="ARBA00006207"/>
    </source>
</evidence>
<dbReference type="GO" id="GO:0005829">
    <property type="term" value="C:cytosol"/>
    <property type="evidence" value="ECO:0007669"/>
    <property type="project" value="TreeGrafter"/>
</dbReference>
<dbReference type="PROSITE" id="PS50250">
    <property type="entry name" value="PCI"/>
    <property type="match status" value="1"/>
</dbReference>
<evidence type="ECO:0000256" key="7">
    <source>
        <dbReference type="ARBA" id="ARBA00031303"/>
    </source>
</evidence>
<sequence>MAEKVERYLAKKKGSATSDVADIWQKLEQLYTKKLAATFFFIRFVQILKMAEKVERYLAKKKGSATSDVADIWQKLEQLYTKKLWHQLTVELKVVIYQESFTKSIDLKDFYENFIKEFEHRINPLQLVEIVMPVAKSIFNKNKESAYEFLSKIEKTVSKDKQAVVRVWTGQIELRLLHKDKAERCVDIQLIRQMVEDTQAKLDDLPGVTPVHAPFYKVSAVYLKEIGNYAGYYREALRYLGCEDQSKLSQSEKQMQAVLLGFAALLGENIYNFGELLAHPILKALEGTHEKWLVDVLFAFNSGDLNKFKRYKPQWSEWDDIKKHTDFLEDKIRLLCLMEIALARPSKERYITFNEIAKRAQIDKSKVEFLVMKALSKGLVQGSIDQVNQLINITWVQPRVLSPQQILAMSDRIGTWGKDVDSMETIVKDNAKDILTKA</sequence>
<proteinExistence type="inferred from homology"/>
<evidence type="ECO:0000256" key="6">
    <source>
        <dbReference type="ARBA" id="ARBA00029749"/>
    </source>
</evidence>
<dbReference type="InterPro" id="IPR036390">
    <property type="entry name" value="WH_DNA-bd_sf"/>
</dbReference>
<dbReference type="Pfam" id="PF01399">
    <property type="entry name" value="PCI"/>
    <property type="match status" value="1"/>
</dbReference>
<evidence type="ECO:0000313" key="10">
    <source>
        <dbReference type="Proteomes" id="UP000036681"/>
    </source>
</evidence>
<dbReference type="GO" id="GO:0006511">
    <property type="term" value="P:ubiquitin-dependent protein catabolic process"/>
    <property type="evidence" value="ECO:0007669"/>
    <property type="project" value="TreeGrafter"/>
</dbReference>
<evidence type="ECO:0000259" key="9">
    <source>
        <dbReference type="PROSITE" id="PS50250"/>
    </source>
</evidence>
<evidence type="ECO:0000256" key="5">
    <source>
        <dbReference type="ARBA" id="ARBA00022942"/>
    </source>
</evidence>
<name>A0A0M3IN19_ASCLU</name>
<dbReference type="SUPFAM" id="SSF46785">
    <property type="entry name" value="Winged helix' DNA-binding domain"/>
    <property type="match status" value="1"/>
</dbReference>
<keyword evidence="5" id="KW-0647">Proteasome</keyword>
<dbReference type="Pfam" id="PF22037">
    <property type="entry name" value="PSD13_N"/>
    <property type="match status" value="1"/>
</dbReference>
<dbReference type="GO" id="GO:0008541">
    <property type="term" value="C:proteasome regulatory particle, lid subcomplex"/>
    <property type="evidence" value="ECO:0007669"/>
    <property type="project" value="TreeGrafter"/>
</dbReference>
<evidence type="ECO:0000313" key="11">
    <source>
        <dbReference type="WBParaSite" id="ALUE_0002014701-mRNA-1"/>
    </source>
</evidence>